<evidence type="ECO:0000256" key="1">
    <source>
        <dbReference type="SAM" id="MobiDB-lite"/>
    </source>
</evidence>
<proteinExistence type="predicted"/>
<reference evidence="3" key="2">
    <citation type="submission" date="2015-01" db="EMBL/GenBank/DDBJ databases">
        <title>Evolutionary Origins and Diversification of the Mycorrhizal Mutualists.</title>
        <authorList>
            <consortium name="DOE Joint Genome Institute"/>
            <consortium name="Mycorrhizal Genomics Consortium"/>
            <person name="Kohler A."/>
            <person name="Kuo A."/>
            <person name="Nagy L.G."/>
            <person name="Floudas D."/>
            <person name="Copeland A."/>
            <person name="Barry K.W."/>
            <person name="Cichocki N."/>
            <person name="Veneault-Fourrey C."/>
            <person name="LaButti K."/>
            <person name="Lindquist E.A."/>
            <person name="Lipzen A."/>
            <person name="Lundell T."/>
            <person name="Morin E."/>
            <person name="Murat C."/>
            <person name="Riley R."/>
            <person name="Ohm R."/>
            <person name="Sun H."/>
            <person name="Tunlid A."/>
            <person name="Henrissat B."/>
            <person name="Grigoriev I.V."/>
            <person name="Hibbett D.S."/>
            <person name="Martin F."/>
        </authorList>
    </citation>
    <scope>NUCLEOTIDE SEQUENCE [LARGE SCALE GENOMIC DNA]</scope>
    <source>
        <strain evidence="3">UH-Slu-Lm8-n1</strain>
    </source>
</reference>
<sequence length="810" mass="87738">MDSPPMSLTCAQCARKLGDLVAQLPVNDIEETWKEVELTAQQLANGLRVRDGPDDNHTMLGKTLLPQNLTTLLGSALNGALIPGASRTAPVFEILRVGANLCVEHDQNRGHLLEAGFPQAVVSLLEGYTDTIPEEPQMDPFPMSTAHLQVVKTAVGVLLNATLTYGMLHSQINQGQILTCSLEPVRNRLISLEVAKTIFRLSTALYPPAAWMRTTSNLHLLDTSSTDITFDRIAESWTIRAGLSSWAGRLVSELQDDVHPLFSPEVLPYLVQSLIAFTPPLLAAPPPPHFTQPSHLRTTLLNTDFDLLSESCSHLESSALDVADVRLSLARGFTFPAEHHDIPCFSAMLDFVEKGKYPPLWYAQSENGLEGGDVSKKEKAFDDCKAAVIKAVVEVSGDDRNLDILWDDSDDTQPGGEFVSRMIDWIRAFVNGETSGNGRDDLVICATLSLGNITRGESHSTILLSQPHDIARLLSSDVLLAPSTDIKLKHGVIGLLKHLAQSSSQMPSNRAALSAAGVIQRVLKSGVWDDRSDFMLEIVQVNAIGTIKHLCNNSGKYSLDNACNFILEPVDSQDPPSTGLSQLLALVKRSDTVAIKSEGTRIIVNLIRSLWTNERRDEPTSEDELQARQQKRLKAMDALLIPACAEALAALIGRSAKHLILINEGVVASSLLSMHRDGGALVLNALIAPLPVEATPSSTGSAPVSTPASTSSETMDSPIVFSPTGASSKIPSVRHALDQLVVSLKSESIPAEVRTNICSFFGQISRRGTRDGLKRLKDTTRPLLEELVSVHGQSMLGSAAKKVLDMWISE</sequence>
<evidence type="ECO:0000313" key="2">
    <source>
        <dbReference type="EMBL" id="KIK40501.1"/>
    </source>
</evidence>
<dbReference type="PANTHER" id="PTHR10957">
    <property type="entry name" value="RAP1 GTPASE-GDP DISSOCIATION STIMULATOR 1"/>
    <property type="match status" value="1"/>
</dbReference>
<dbReference type="GO" id="GO:0005085">
    <property type="term" value="F:guanyl-nucleotide exchange factor activity"/>
    <property type="evidence" value="ECO:0007669"/>
    <property type="project" value="InterPro"/>
</dbReference>
<name>A0A0D0AFM5_9AGAM</name>
<dbReference type="InterPro" id="IPR011989">
    <property type="entry name" value="ARM-like"/>
</dbReference>
<dbReference type="SUPFAM" id="SSF48371">
    <property type="entry name" value="ARM repeat"/>
    <property type="match status" value="1"/>
</dbReference>
<dbReference type="InterPro" id="IPR016024">
    <property type="entry name" value="ARM-type_fold"/>
</dbReference>
<dbReference type="STRING" id="930992.A0A0D0AFM5"/>
<dbReference type="EMBL" id="KN835300">
    <property type="protein sequence ID" value="KIK40501.1"/>
    <property type="molecule type" value="Genomic_DNA"/>
</dbReference>
<accession>A0A0D0AFM5</accession>
<feature type="region of interest" description="Disordered" evidence="1">
    <location>
        <begin position="694"/>
        <end position="720"/>
    </location>
</feature>
<reference evidence="2 3" key="1">
    <citation type="submission" date="2014-04" db="EMBL/GenBank/DDBJ databases">
        <authorList>
            <consortium name="DOE Joint Genome Institute"/>
            <person name="Kuo A."/>
            <person name="Ruytinx J."/>
            <person name="Rineau F."/>
            <person name="Colpaert J."/>
            <person name="Kohler A."/>
            <person name="Nagy L.G."/>
            <person name="Floudas D."/>
            <person name="Copeland A."/>
            <person name="Barry K.W."/>
            <person name="Cichocki N."/>
            <person name="Veneault-Fourrey C."/>
            <person name="LaButti K."/>
            <person name="Lindquist E.A."/>
            <person name="Lipzen A."/>
            <person name="Lundell T."/>
            <person name="Morin E."/>
            <person name="Murat C."/>
            <person name="Sun H."/>
            <person name="Tunlid A."/>
            <person name="Henrissat B."/>
            <person name="Grigoriev I.V."/>
            <person name="Hibbett D.S."/>
            <person name="Martin F."/>
            <person name="Nordberg H.P."/>
            <person name="Cantor M.N."/>
            <person name="Hua S.X."/>
        </authorList>
    </citation>
    <scope>NUCLEOTIDE SEQUENCE [LARGE SCALE GENOMIC DNA]</scope>
    <source>
        <strain evidence="2 3">UH-Slu-Lm8-n1</strain>
    </source>
</reference>
<dbReference type="InterPro" id="IPR040144">
    <property type="entry name" value="RAP1GDS1"/>
</dbReference>
<dbReference type="Gene3D" id="1.25.10.10">
    <property type="entry name" value="Leucine-rich Repeat Variant"/>
    <property type="match status" value="1"/>
</dbReference>
<evidence type="ECO:0000313" key="3">
    <source>
        <dbReference type="Proteomes" id="UP000054485"/>
    </source>
</evidence>
<dbReference type="InParanoid" id="A0A0D0AFM5"/>
<dbReference type="AlphaFoldDB" id="A0A0D0AFM5"/>
<feature type="compositionally biased region" description="Low complexity" evidence="1">
    <location>
        <begin position="694"/>
        <end position="714"/>
    </location>
</feature>
<dbReference type="Proteomes" id="UP000054485">
    <property type="component" value="Unassembled WGS sequence"/>
</dbReference>
<gene>
    <name evidence="2" type="ORF">CY34DRAFT_13669</name>
</gene>
<dbReference type="OrthoDB" id="26149at2759"/>
<keyword evidence="3" id="KW-1185">Reference proteome</keyword>
<organism evidence="2 3">
    <name type="scientific">Suillus luteus UH-Slu-Lm8-n1</name>
    <dbReference type="NCBI Taxonomy" id="930992"/>
    <lineage>
        <taxon>Eukaryota</taxon>
        <taxon>Fungi</taxon>
        <taxon>Dikarya</taxon>
        <taxon>Basidiomycota</taxon>
        <taxon>Agaricomycotina</taxon>
        <taxon>Agaricomycetes</taxon>
        <taxon>Agaricomycetidae</taxon>
        <taxon>Boletales</taxon>
        <taxon>Suillineae</taxon>
        <taxon>Suillaceae</taxon>
        <taxon>Suillus</taxon>
    </lineage>
</organism>
<dbReference type="HOGENOM" id="CLU_007321_1_1_1"/>
<protein>
    <submittedName>
        <fullName evidence="2">Uncharacterized protein</fullName>
    </submittedName>
</protein>